<comment type="caution">
    <text evidence="1">The sequence shown here is derived from an EMBL/GenBank/DDBJ whole genome shotgun (WGS) entry which is preliminary data.</text>
</comment>
<dbReference type="Proteomes" id="UP000304953">
    <property type="component" value="Unassembled WGS sequence"/>
</dbReference>
<name>A0AC61RXW7_9FIRM</name>
<evidence type="ECO:0000313" key="2">
    <source>
        <dbReference type="Proteomes" id="UP000304953"/>
    </source>
</evidence>
<keyword evidence="2" id="KW-1185">Reference proteome</keyword>
<proteinExistence type="predicted"/>
<gene>
    <name evidence="1" type="primary">fliR</name>
    <name evidence="1" type="ORF">E5329_07480</name>
</gene>
<evidence type="ECO:0000313" key="1">
    <source>
        <dbReference type="EMBL" id="TGY96829.1"/>
    </source>
</evidence>
<keyword evidence="1" id="KW-0969">Cilium</keyword>
<accession>A0AC61RXW7</accession>
<sequence length="260" mass="29190">MINYEFTLNTFEYFLMILVRVASFVFIAPFFGMNNTPGRVKIGLSAFLALILYQVILPKEVLEYSGVIEFAIIVLKEGITGLLIGFAANICNSIIVFSGKVIDMEIGLAMANIYDPTTNSQSGLTGTLYNYFIMLLLIVTDMHHYILRAFIDTYQIIPINGAVFDWNHLMGTMTMYVTDLMVIGFRIVLPIFATSMILNCILGIMAKVAPQMNMFAVGMQLKILIGFSVMFLTIVLLPNISNIIFTEMKRMIVSIIEGMY</sequence>
<keyword evidence="1" id="KW-0966">Cell projection</keyword>
<keyword evidence="1" id="KW-0282">Flagellum</keyword>
<dbReference type="EMBL" id="SRYA01000012">
    <property type="protein sequence ID" value="TGY96829.1"/>
    <property type="molecule type" value="Genomic_DNA"/>
</dbReference>
<organism evidence="1 2">
    <name type="scientific">Petralouisia muris</name>
    <dbReference type="NCBI Taxonomy" id="3032872"/>
    <lineage>
        <taxon>Bacteria</taxon>
        <taxon>Bacillati</taxon>
        <taxon>Bacillota</taxon>
        <taxon>Clostridia</taxon>
        <taxon>Lachnospirales</taxon>
        <taxon>Lachnospiraceae</taxon>
        <taxon>Petralouisia</taxon>
    </lineage>
</organism>
<protein>
    <submittedName>
        <fullName evidence="1">Flagellar biosynthetic protein FliR</fullName>
    </submittedName>
</protein>
<reference evidence="1" key="1">
    <citation type="submission" date="2019-04" db="EMBL/GenBank/DDBJ databases">
        <title>Microbes associate with the intestines of laboratory mice.</title>
        <authorList>
            <person name="Navarre W."/>
            <person name="Wong E."/>
            <person name="Huang K."/>
            <person name="Tropini C."/>
            <person name="Ng K."/>
            <person name="Yu B."/>
        </authorList>
    </citation>
    <scope>NUCLEOTIDE SEQUENCE</scope>
    <source>
        <strain evidence="1">NM01_1-7b</strain>
    </source>
</reference>